<feature type="region of interest" description="Disordered" evidence="3">
    <location>
        <begin position="2955"/>
        <end position="2979"/>
    </location>
</feature>
<feature type="domain" description="TASOR alpha/beta" evidence="5">
    <location>
        <begin position="3108"/>
        <end position="3200"/>
    </location>
</feature>
<dbReference type="KEGG" id="bfo:118416698"/>
<feature type="compositionally biased region" description="Low complexity" evidence="3">
    <location>
        <begin position="3669"/>
        <end position="3679"/>
    </location>
</feature>
<feature type="compositionally biased region" description="Basic and acidic residues" evidence="3">
    <location>
        <begin position="1738"/>
        <end position="1750"/>
    </location>
</feature>
<feature type="compositionally biased region" description="Low complexity" evidence="3">
    <location>
        <begin position="551"/>
        <end position="564"/>
    </location>
</feature>
<protein>
    <submittedName>
        <fullName evidence="8">Uncharacterized protein LOC118416698 isoform X1</fullName>
    </submittedName>
</protein>
<dbReference type="InterPro" id="IPR046432">
    <property type="entry name" value="TASOR"/>
</dbReference>
<feature type="compositionally biased region" description="Basic and acidic residues" evidence="3">
    <location>
        <begin position="2292"/>
        <end position="2305"/>
    </location>
</feature>
<feature type="compositionally biased region" description="Polar residues" evidence="3">
    <location>
        <begin position="3578"/>
        <end position="3607"/>
    </location>
</feature>
<evidence type="ECO:0000256" key="3">
    <source>
        <dbReference type="SAM" id="MobiDB-lite"/>
    </source>
</evidence>
<feature type="region of interest" description="Disordered" evidence="3">
    <location>
        <begin position="3071"/>
        <end position="3109"/>
    </location>
</feature>
<feature type="coiled-coil region" evidence="2">
    <location>
        <begin position="595"/>
        <end position="632"/>
    </location>
</feature>
<feature type="compositionally biased region" description="Basic and acidic residues" evidence="3">
    <location>
        <begin position="9"/>
        <end position="36"/>
    </location>
</feature>
<accession>A0A9J7MT12</accession>
<dbReference type="InterPro" id="IPR056243">
    <property type="entry name" value="TASOR_ab_dom"/>
</dbReference>
<dbReference type="PANTHER" id="PTHR16207">
    <property type="entry name" value="SET DOMAIN-CONTAINING PROTEIN"/>
    <property type="match status" value="1"/>
</dbReference>
<feature type="compositionally biased region" description="Low complexity" evidence="3">
    <location>
        <begin position="3724"/>
        <end position="3733"/>
    </location>
</feature>
<evidence type="ECO:0000259" key="4">
    <source>
        <dbReference type="Pfam" id="PF12509"/>
    </source>
</evidence>
<feature type="compositionally biased region" description="Polar residues" evidence="3">
    <location>
        <begin position="700"/>
        <end position="710"/>
    </location>
</feature>
<feature type="compositionally biased region" description="Acidic residues" evidence="3">
    <location>
        <begin position="52"/>
        <end position="73"/>
    </location>
</feature>
<feature type="region of interest" description="Disordered" evidence="3">
    <location>
        <begin position="326"/>
        <end position="353"/>
    </location>
</feature>
<sequence>MANLFEKLSLPRHDQDSDSSGNDKDGTGDKGNHDSGENTSVDSDTSRQSENNMEDEGSMGEGEEETLFEEEGETPTVPQEDPARIFEAMKSFTIPRKRSVQKELLEDISLTSREFTHELLPQVSLCYRDPAMKNKIKHLKIYMVHNQELSKEFHEKRREMKGEGRTDKDLAEQLGFLCLDTFEDAQKVCQTGLTVGSSFLSSLGHPNMGVYVSRYADIIKPGPLINGTKGFLIIFKVIKGKMKSVVENNSWNFTEPTPNFDCHVSKAVAEIGSLQPNQAFHAAQYYLYEFGDLDMLKRPRHVLPYAVVQFEVFGGSQTFPLMASSAQTRLPQRPHPSYPPVSTPRPSSMSHVGPSYASYPSAQMIEVARRPQIDLTEEGYELWRGQLVNKENPLCEIQLRSPTCTLLPIQMEQQICISGRIPFHKLQKNLPCPIFTKLPKVSTHREVHIGDKYFIYCEVKAIIDVENKLVSLLNFMEKRKEACVAVLPDGVQLLMFPSCQMAQDLGIIDPSSPMVLHGLFVSPSPMLASLRDCSLRKNIKAPVDGSSLYGSPSPATPSSSAAEADSPKTPKVDTTELRSAMMQVFELQKMQAEGNMTVQDSIQNLERQNQLLRNLQAKVEVHSKTLAEAQQKKVLQETDAFDNTDFTVPKYPIVSRLQLEQCFTHQYSFTHRWQLELQRRQHQPANMDPRLAQVPAFPLQQHSGQPSNRMGPTPSPYPHQMYPLGPHSPHPQGRNMPLLGTPNQSSVPGSMSAHPRPPMYPLSSYGGSVPTPSGSTPPQLAATPSYSPSGASPFLQQPASGPQGSSRLGKFPLSSLPPNQKANDPRLRKHLEAMQPKVPAMARTSSLPSAQGSTPTTTAASPLLNSPLITASSPLLASEKTTPSDSPTGVVSMEKVPPARSHSLSEHLDAPTRPLPKKKEPPPPPKVQEVPVSAQAQEETDKSKVPDAGPTDKEKPSTKASGIAKGKDAALQPKAGVVSNIPLEEKEEMKAFLDTVIEETQAESKISSASEMKNFLDTVVIGKPQKKKPLKEKEKVVVTQKKMPEKRKERLEKERLPEKKRIRMPEEDIIKRCMLPSISNLTIPRKKPAQQEKPSVVEYNHGAGSTTIDYQHGSSSGPKISPVSKVVDYGHGRDKVEQSVEEEEDADIRMQAIVVDYGHQPPATNLIDTETLTTTDTVSTADGSTIMDDLQHPPAGIDDKVMKEHVQSADLAQPRPAAATDAKKPMPEQEQFDSNLERQMSNEVEPDEQESVVEESEEELTEDFLFCRDVSYGATNNSLTVTVRTVDDEEEDGTTVYDGLTDSEALELSVVRAVFSHYYLGDLDLQENGEDFAEHVRNSIHAMHTTNQEVSTADRHVVENADAAKEKEDENTSVPATESTNKAVTDSKIQDNTKRKSATLSEKATSSFKLRGKNYYEPSQDLGVLMKDLTSPSYKRSAAHRPMEVTVSELVPSPTKKFGNCSEKFRHSKNTKDSQELDHTAIHADKEAARKHSENSNVQQMLRLLDDDLKSHQQEEGQQEQDLYKAYEKEQDEQKVVIPGLGAIDDQLKCLQPKGDDDLHVANTGHSWLRAAGMGFQCQTGKFEEDLTLSTTQGAQRSGLLRSTASAMLDPRLSKKLCKQKQGSSSRCTKTQQREPCDLPLPKFAEDVMHWLKEDLITGTNRLGFESSVRTTSQRGHVETDREMTANADSAHRQKDISPLLNVDGSTGSRTKESQRISLSEVKEKVSWWLEKFGPRQQPREPESAQERAETSSAVSAVDSNLVSLAPISESAAVSETVVHKPEVEACKEHLLAKQQAVIPPEETATPLLDIKPTGVTTGVEKSAPDSEPTPNDQTHTCENIQISAPPTSEATDVDLPQRVKLEPVRVEYRSGVVKRSSSSSPVAVTVSSPVHMAPTPLSPTHAPVHPCAPVSPATTVPPQAVSSTAPEQNVSLPPPGLVIPSLSLVRVKQETTKALEQPCAFQAAAAVTASTTVVSAESVAPAVKQQVKQEHVTVEPVAEKVTISEDKALQAETSISVSAEEESMSKVTKDNIIAVASTETVDVKDNVDANKEKKEAPTVVEASPNKVPPKQPAIIKSPAEIIAGAAASKPVKPVVARKPTIAELVVTRLMKEKAGKKAGKKGIKKGSRASSPVFEAQGKVLKKPGTITIANLKQSPVAGSKAAVGKSVGGKIKSPGKTLAKVQSNAPKNAKDVIKDAYDDFEKEVSKTLEEKGLSALAVSVSEDSQGTKDVTQVKRLSRLARFSRFYLSCKHDVKYPDNVRETLVDADYAIRHSERQITRKMQMEMEKERHKQHFRDNSSERTHSIAKGETASHKTKVDKERKTPGTAVTASETGHMWENKRETCPYQQDSMEAVVYYAMQNLRKKTNTLHHDSSDLDPLPNAVNLSFTKGKHLKLSKRSAGNVDYKMATRIDDVVMDSLVPLPLPGRYAPNIPLPEDKSAPEVHPTPLTVQGHDQPDTVAETPDAASAVCKVETAGDVPELADEPETSAPPSFMRPLKAKLKPIVINIKTKTCLDPALPQWTKVSGAEVKPQTSPMYEMPNRKSSEEHQFHYLAPAQSVPPPGIDQPIVPIPGTSEPIRSDISMPQTHGVGSEQIPSSRGSWTVPGWGMTEQCPPWYSQPQSQYIFTSSAPKLSVPSSEPPPPGVDDGGDSPLLDEGRYMYDDSSTKIDRIIDEVDRDFTKVFGSSVETAGKEQVQEDVRKVEFRDGPDVETTTAGESSGPHSNVEALVNQLIAAGRSAADRVPDKADNTHTEFLYGEYGTPIAIKPVQNVSSSLESGQQHGDEQVKKQWESLPYQGEFSLHVDHEATDEIVVDLLKDFFDQISDTLESCSIPQAGHCSQQDMPGSSLRDQGSHLPALSRQAVAMVRGNKRHAEMDLSQGRHFKWQRFHSNLDYDSDEAVFDVEKEEHAEHFRDHLNQLSRHCSKESHSKLDAVTKGSYLATKTRLVEVAGSPLKQARDRGSASETEEGHLGGSVRFMNLSTEARERILQARARTAKIVNNLMTRYSNEIQDVAEDDHETFKKLSKRQKKNLKKRKQRGSKSEKANVPLEVSYASPITSDSDTELILAQSPDRESSPPPLPADPTPYGDKSADHQQQEAPPSSSAQNWFYVYNPHSDAALQEVKDFLLSAGGTELDPFNLTLVADIPGVDVWVVIRNSDTPDVANIPNLYELKRMPMVKFVGLDSIDDLRNQTYCHIFTRGAIVVPDEKVIIKASSGELQALCQFMEEQTFDKDEPWTMKLHYSTRLSLEKMKNDITLDYTEREDAWKMLCCLDEYIRKGMAEYLPLLHGCKDGDKSPGEMLPCVAKIQLENLETCRHIVMLTDLDQYSKEADLDQSSEQAGIFWKAGIGVTSLKEFLSVFTSWKGEQKDKGKESEVKTIFMVTSESEKTEHAEVSGRAGNLIEISTVPGLNGKGQEEKTEEGEEVQGKPIPSIGSATNHRPPVPYNAEDFSEGHAELPVTSSQTDFGETAEHQQYLETVSSQLQASPHVSPGAKVVPVAGQPSCHQSSVQGQAATTPHEVAHPQVHLSPVPQEAPHTQPPQPHPSPQQPLNPSPYPVQSTQPPQSPHTHDPAYPASSTQPQSFTPQLPHSQAMSYPQQSPVLQTAPSPSYLPQSPYPPQSAPYSSAYQYPQQPPSPMVSVNAESSPQAQPSPHTQSFSPYPPYYSPQPQGAATPGQPGYPPHFQFPESYPEMHGPPQMHCHPGPEYYMGPPPPGMGPPHHPGMAPHPRGPFVQSPQPYSGPPLTPGGGAESDHSLSPGVDKETKPVEKKGAPRLHLPQGSDPAFQGSCRQEASPPPTHQSPASNTYTHLTQLVIVPECTKCGTVYSIIYVVNIQCHVYAIPGQT</sequence>
<feature type="compositionally biased region" description="Basic and acidic residues" evidence="3">
    <location>
        <begin position="939"/>
        <end position="957"/>
    </location>
</feature>
<feature type="compositionally biased region" description="Basic and acidic residues" evidence="3">
    <location>
        <begin position="2312"/>
        <end position="2325"/>
    </location>
</feature>
<gene>
    <name evidence="8" type="primary">LOC118416698</name>
</gene>
<feature type="region of interest" description="Disordered" evidence="3">
    <location>
        <begin position="1025"/>
        <end position="1063"/>
    </location>
</feature>
<comment type="similarity">
    <text evidence="1">Belongs to the TASOR family.</text>
</comment>
<feature type="region of interest" description="Disordered" evidence="3">
    <location>
        <begin position="1668"/>
        <end position="1692"/>
    </location>
</feature>
<dbReference type="PANTHER" id="PTHR16207:SF11">
    <property type="entry name" value="SET DOMAIN-CONTAINING PROTEIN"/>
    <property type="match status" value="1"/>
</dbReference>
<dbReference type="OrthoDB" id="5960959at2759"/>
<feature type="region of interest" description="Disordered" evidence="3">
    <location>
        <begin position="838"/>
        <end position="970"/>
    </location>
</feature>
<feature type="compositionally biased region" description="Pro residues" evidence="3">
    <location>
        <begin position="333"/>
        <end position="343"/>
    </location>
</feature>
<dbReference type="GeneID" id="118416698"/>
<organism evidence="7 8">
    <name type="scientific">Branchiostoma floridae</name>
    <name type="common">Florida lancelet</name>
    <name type="synonym">Amphioxus</name>
    <dbReference type="NCBI Taxonomy" id="7739"/>
    <lineage>
        <taxon>Eukaryota</taxon>
        <taxon>Metazoa</taxon>
        <taxon>Chordata</taxon>
        <taxon>Cephalochordata</taxon>
        <taxon>Leptocardii</taxon>
        <taxon>Amphioxiformes</taxon>
        <taxon>Branchiostomatidae</taxon>
        <taxon>Branchiostoma</taxon>
    </lineage>
</organism>
<feature type="region of interest" description="Disordered" evidence="3">
    <location>
        <begin position="3022"/>
        <end position="3056"/>
    </location>
</feature>
<evidence type="ECO:0000259" key="5">
    <source>
        <dbReference type="Pfam" id="PF23314"/>
    </source>
</evidence>
<evidence type="ECO:0000256" key="2">
    <source>
        <dbReference type="SAM" id="Coils"/>
    </source>
</evidence>
<feature type="compositionally biased region" description="Basic residues" evidence="3">
    <location>
        <begin position="3025"/>
        <end position="3041"/>
    </location>
</feature>
<dbReference type="GO" id="GO:0045814">
    <property type="term" value="P:negative regulation of gene expression, epigenetic"/>
    <property type="evidence" value="ECO:0007669"/>
    <property type="project" value="InterPro"/>
</dbReference>
<feature type="region of interest" description="Disordered" evidence="3">
    <location>
        <begin position="2292"/>
        <end position="2331"/>
    </location>
</feature>
<feature type="compositionally biased region" description="Polar residues" evidence="3">
    <location>
        <begin position="3644"/>
        <end position="3657"/>
    </location>
</feature>
<feature type="region of interest" description="Disordered" evidence="3">
    <location>
        <begin position="1813"/>
        <end position="1838"/>
    </location>
</feature>
<feature type="region of interest" description="Disordered" evidence="3">
    <location>
        <begin position="1208"/>
        <end position="1251"/>
    </location>
</feature>
<feature type="compositionally biased region" description="Polar residues" evidence="3">
    <location>
        <begin position="1829"/>
        <end position="1838"/>
    </location>
</feature>
<feature type="region of interest" description="Disordered" evidence="3">
    <location>
        <begin position="2436"/>
        <end position="2458"/>
    </location>
</feature>
<feature type="region of interest" description="Disordered" evidence="3">
    <location>
        <begin position="546"/>
        <end position="573"/>
    </location>
</feature>
<evidence type="ECO:0000313" key="7">
    <source>
        <dbReference type="Proteomes" id="UP000001554"/>
    </source>
</evidence>
<dbReference type="InterPro" id="IPR022188">
    <property type="entry name" value="TASOR_DUF3715"/>
</dbReference>
<feature type="domain" description="TASOR PIN" evidence="6">
    <location>
        <begin position="3205"/>
        <end position="3365"/>
    </location>
</feature>
<dbReference type="InterPro" id="IPR056242">
    <property type="entry name" value="PIN_TASOR"/>
</dbReference>
<reference evidence="7" key="1">
    <citation type="journal article" date="2020" name="Nat. Ecol. Evol.">
        <title>Deeply conserved synteny resolves early events in vertebrate evolution.</title>
        <authorList>
            <person name="Simakov O."/>
            <person name="Marletaz F."/>
            <person name="Yue J.X."/>
            <person name="O'Connell B."/>
            <person name="Jenkins J."/>
            <person name="Brandt A."/>
            <person name="Calef R."/>
            <person name="Tung C.H."/>
            <person name="Huang T.K."/>
            <person name="Schmutz J."/>
            <person name="Satoh N."/>
            <person name="Yu J.K."/>
            <person name="Putnam N.H."/>
            <person name="Green R.E."/>
            <person name="Rokhsar D.S."/>
        </authorList>
    </citation>
    <scope>NUCLEOTIDE SEQUENCE [LARGE SCALE GENOMIC DNA]</scope>
    <source>
        <strain evidence="7">S238N-H82</strain>
    </source>
</reference>
<feature type="compositionally biased region" description="Pro residues" evidence="3">
    <location>
        <begin position="3714"/>
        <end position="3723"/>
    </location>
</feature>
<feature type="compositionally biased region" description="Polar residues" evidence="3">
    <location>
        <begin position="843"/>
        <end position="889"/>
    </location>
</feature>
<feature type="region of interest" description="Disordered" evidence="3">
    <location>
        <begin position="3409"/>
        <end position="3452"/>
    </location>
</feature>
<feature type="compositionally biased region" description="Basic and acidic residues" evidence="3">
    <location>
        <begin position="2958"/>
        <end position="2972"/>
    </location>
</feature>
<dbReference type="GO" id="GO:0005654">
    <property type="term" value="C:nucleoplasm"/>
    <property type="evidence" value="ECO:0000318"/>
    <property type="project" value="GO_Central"/>
</dbReference>
<feature type="compositionally biased region" description="Polar residues" evidence="3">
    <location>
        <begin position="782"/>
        <end position="806"/>
    </location>
</feature>
<feature type="compositionally biased region" description="Low complexity" evidence="3">
    <location>
        <begin position="3099"/>
        <end position="3108"/>
    </location>
</feature>
<dbReference type="RefSeq" id="XP_035677779.1">
    <property type="nucleotide sequence ID" value="XM_035821886.1"/>
</dbReference>
<name>A0A9J7MT12_BRAFL</name>
<feature type="region of interest" description="Disordered" evidence="3">
    <location>
        <begin position="1733"/>
        <end position="1756"/>
    </location>
</feature>
<feature type="compositionally biased region" description="Low complexity" evidence="3">
    <location>
        <begin position="763"/>
        <end position="778"/>
    </location>
</feature>
<feature type="region of interest" description="Disordered" evidence="3">
    <location>
        <begin position="1101"/>
        <end position="1126"/>
    </location>
</feature>
<feature type="domain" description="TASOR pseudo-PARP" evidence="4">
    <location>
        <begin position="159"/>
        <end position="304"/>
    </location>
</feature>
<feature type="region of interest" description="Disordered" evidence="3">
    <location>
        <begin position="2053"/>
        <end position="2073"/>
    </location>
</feature>
<dbReference type="Pfam" id="PF12509">
    <property type="entry name" value="DUF3715"/>
    <property type="match status" value="1"/>
</dbReference>
<keyword evidence="2" id="KW-0175">Coiled coil</keyword>
<reference evidence="8" key="2">
    <citation type="submission" date="2025-08" db="UniProtKB">
        <authorList>
            <consortium name="RefSeq"/>
        </authorList>
    </citation>
    <scope>IDENTIFICATION</scope>
    <source>
        <strain evidence="8">S238N-H82</strain>
        <tissue evidence="8">Testes</tissue>
    </source>
</reference>
<evidence type="ECO:0000259" key="6">
    <source>
        <dbReference type="Pfam" id="PF24630"/>
    </source>
</evidence>
<keyword evidence="7" id="KW-1185">Reference proteome</keyword>
<feature type="compositionally biased region" description="Polar residues" evidence="3">
    <location>
        <begin position="1372"/>
        <end position="1384"/>
    </location>
</feature>
<dbReference type="Pfam" id="PF24630">
    <property type="entry name" value="PIN_TASOR"/>
    <property type="match status" value="1"/>
</dbReference>
<feature type="compositionally biased region" description="Polar residues" evidence="3">
    <location>
        <begin position="1232"/>
        <end position="1242"/>
    </location>
</feature>
<feature type="region of interest" description="Disordered" evidence="3">
    <location>
        <begin position="699"/>
        <end position="824"/>
    </location>
</feature>
<feature type="compositionally biased region" description="Low complexity" evidence="3">
    <location>
        <begin position="3624"/>
        <end position="3633"/>
    </location>
</feature>
<feature type="compositionally biased region" description="Polar residues" evidence="3">
    <location>
        <begin position="1103"/>
        <end position="1118"/>
    </location>
</feature>
<feature type="compositionally biased region" description="Basic and acidic residues" evidence="3">
    <location>
        <begin position="1676"/>
        <end position="1692"/>
    </location>
</feature>
<dbReference type="Proteomes" id="UP000001554">
    <property type="component" value="Chromosome 5"/>
</dbReference>
<feature type="region of interest" description="Disordered" evidence="3">
    <location>
        <begin position="3483"/>
        <end position="3700"/>
    </location>
</feature>
<feature type="region of interest" description="Disordered" evidence="3">
    <location>
        <begin position="2631"/>
        <end position="2657"/>
    </location>
</feature>
<feature type="region of interest" description="Disordered" evidence="3">
    <location>
        <begin position="1363"/>
        <end position="1404"/>
    </location>
</feature>
<feature type="compositionally biased region" description="Polar residues" evidence="3">
    <location>
        <begin position="37"/>
        <end position="49"/>
    </location>
</feature>
<dbReference type="CDD" id="cd22541">
    <property type="entry name" value="SP5_N"/>
    <property type="match status" value="1"/>
</dbReference>
<evidence type="ECO:0000256" key="1">
    <source>
        <dbReference type="ARBA" id="ARBA00008058"/>
    </source>
</evidence>
<feature type="compositionally biased region" description="Pro residues" evidence="3">
    <location>
        <begin position="3540"/>
        <end position="3558"/>
    </location>
</feature>
<evidence type="ECO:0000313" key="8">
    <source>
        <dbReference type="RefSeq" id="XP_035677779.1"/>
    </source>
</evidence>
<dbReference type="Pfam" id="PF23314">
    <property type="entry name" value="TASOR_alpha-beta"/>
    <property type="match status" value="1"/>
</dbReference>
<feature type="compositionally biased region" description="Basic and acidic residues" evidence="3">
    <location>
        <begin position="3762"/>
        <end position="3773"/>
    </location>
</feature>
<proteinExistence type="inferred from homology"/>
<feature type="compositionally biased region" description="Basic and acidic residues" evidence="3">
    <location>
        <begin position="1031"/>
        <end position="1063"/>
    </location>
</feature>
<feature type="compositionally biased region" description="Polar residues" evidence="3">
    <location>
        <begin position="3506"/>
        <end position="3518"/>
    </location>
</feature>
<feature type="region of interest" description="Disordered" evidence="3">
    <location>
        <begin position="1"/>
        <end position="83"/>
    </location>
</feature>
<feature type="region of interest" description="Disordered" evidence="3">
    <location>
        <begin position="3714"/>
        <end position="3806"/>
    </location>
</feature>